<name>A0ABU9VQA8_9CLOT</name>
<sequence length="47" mass="5115">MIVMSVTTMEAVHGGRVMLMNDEQGSVLMKPVMFLVLDGYTLKRAGG</sequence>
<evidence type="ECO:0000313" key="1">
    <source>
        <dbReference type="EMBL" id="MEN1759040.1"/>
    </source>
</evidence>
<accession>A0ABU9VQA8</accession>
<dbReference type="Proteomes" id="UP001407405">
    <property type="component" value="Unassembled WGS sequence"/>
</dbReference>
<dbReference type="EMBL" id="JBCITM010000001">
    <property type="protein sequence ID" value="MEN1759040.1"/>
    <property type="molecule type" value="Genomic_DNA"/>
</dbReference>
<comment type="caution">
    <text evidence="1">The sequence shown here is derived from an EMBL/GenBank/DDBJ whole genome shotgun (WGS) entry which is preliminary data.</text>
</comment>
<keyword evidence="2" id="KW-1185">Reference proteome</keyword>
<evidence type="ECO:0000313" key="2">
    <source>
        <dbReference type="Proteomes" id="UP001407405"/>
    </source>
</evidence>
<protein>
    <submittedName>
        <fullName evidence="1">Uncharacterized protein</fullName>
    </submittedName>
</protein>
<proteinExistence type="predicted"/>
<reference evidence="1 2" key="1">
    <citation type="submission" date="2024-04" db="EMBL/GenBank/DDBJ databases">
        <title>Genome sequencing and metabolic network reconstruction of aminoacids and betaine degradation by Anoxynatronum sibiricum.</title>
        <authorList>
            <person name="Detkova E.N."/>
            <person name="Boltjanskaja Y.V."/>
            <person name="Mardanov A.V."/>
            <person name="Kevbrin V."/>
        </authorList>
    </citation>
    <scope>NUCLEOTIDE SEQUENCE [LARGE SCALE GENOMIC DNA]</scope>
    <source>
        <strain evidence="1 2">Z-7981</strain>
    </source>
</reference>
<gene>
    <name evidence="1" type="ORF">AAIG11_01020</name>
</gene>
<organism evidence="1 2">
    <name type="scientific">Anoxynatronum sibiricum</name>
    <dbReference type="NCBI Taxonomy" id="210623"/>
    <lineage>
        <taxon>Bacteria</taxon>
        <taxon>Bacillati</taxon>
        <taxon>Bacillota</taxon>
        <taxon>Clostridia</taxon>
        <taxon>Eubacteriales</taxon>
        <taxon>Clostridiaceae</taxon>
        <taxon>Anoxynatronum</taxon>
    </lineage>
</organism>